<evidence type="ECO:0000313" key="5">
    <source>
        <dbReference type="Proteomes" id="UP000198797"/>
    </source>
</evidence>
<evidence type="ECO:0000256" key="1">
    <source>
        <dbReference type="ARBA" id="ARBA00022450"/>
    </source>
</evidence>
<proteinExistence type="predicted"/>
<protein>
    <submittedName>
        <fullName evidence="4">Phosphopantetheine attachment site</fullName>
    </submittedName>
</protein>
<reference evidence="5" key="1">
    <citation type="submission" date="2016-06" db="EMBL/GenBank/DDBJ databases">
        <authorList>
            <person name="Varghese N."/>
            <person name="Submissions Spin"/>
        </authorList>
    </citation>
    <scope>NUCLEOTIDE SEQUENCE [LARGE SCALE GENOMIC DNA]</scope>
    <source>
        <strain evidence="5">DSM 44100</strain>
    </source>
</reference>
<dbReference type="Proteomes" id="UP000198797">
    <property type="component" value="Unassembled WGS sequence"/>
</dbReference>
<dbReference type="Pfam" id="PF00550">
    <property type="entry name" value="PP-binding"/>
    <property type="match status" value="1"/>
</dbReference>
<dbReference type="STRING" id="121616.GA0070216_108236"/>
<dbReference type="InterPro" id="IPR036736">
    <property type="entry name" value="ACP-like_sf"/>
</dbReference>
<name>A0A1C4Z7X5_9ACTN</name>
<evidence type="ECO:0000256" key="2">
    <source>
        <dbReference type="ARBA" id="ARBA00022553"/>
    </source>
</evidence>
<dbReference type="InterPro" id="IPR006162">
    <property type="entry name" value="Ppantetheine_attach_site"/>
</dbReference>
<keyword evidence="5" id="KW-1185">Reference proteome</keyword>
<dbReference type="PROSITE" id="PS50075">
    <property type="entry name" value="CARRIER"/>
    <property type="match status" value="1"/>
</dbReference>
<keyword evidence="1" id="KW-0596">Phosphopantetheine</keyword>
<sequence>MVGLAELTSTLRGHSAVRHAQVTAIRHDDRDVTIGVVEFSQYVSGPELRSYVWDRLGADCGLDGVLLVDAMPLTGDALDIEYVRSAVIAGTCTLFEGPVDHVEERLLSIWGSAMNLRWVGVHDDFLDLGGDSMVAVEILSKIEDEFGEALDVYDFMSTYSIRGVAGLLRGPRVLQQTVNG</sequence>
<organism evidence="4 5">
    <name type="scientific">Micromonospora matsumotoense</name>
    <dbReference type="NCBI Taxonomy" id="121616"/>
    <lineage>
        <taxon>Bacteria</taxon>
        <taxon>Bacillati</taxon>
        <taxon>Actinomycetota</taxon>
        <taxon>Actinomycetes</taxon>
        <taxon>Micromonosporales</taxon>
        <taxon>Micromonosporaceae</taxon>
        <taxon>Micromonospora</taxon>
    </lineage>
</organism>
<gene>
    <name evidence="4" type="ORF">GA0070216_108236</name>
</gene>
<dbReference type="InterPro" id="IPR009081">
    <property type="entry name" value="PP-bd_ACP"/>
</dbReference>
<dbReference type="SUPFAM" id="SSF56801">
    <property type="entry name" value="Acetyl-CoA synthetase-like"/>
    <property type="match status" value="1"/>
</dbReference>
<evidence type="ECO:0000313" key="4">
    <source>
        <dbReference type="EMBL" id="SCF28974.1"/>
    </source>
</evidence>
<dbReference type="SUPFAM" id="SSF47336">
    <property type="entry name" value="ACP-like"/>
    <property type="match status" value="1"/>
</dbReference>
<accession>A0A1C4Z7X5</accession>
<dbReference type="EMBL" id="FMCU01000008">
    <property type="protein sequence ID" value="SCF28974.1"/>
    <property type="molecule type" value="Genomic_DNA"/>
</dbReference>
<evidence type="ECO:0000259" key="3">
    <source>
        <dbReference type="PROSITE" id="PS50075"/>
    </source>
</evidence>
<dbReference type="PROSITE" id="PS00012">
    <property type="entry name" value="PHOSPHOPANTETHEINE"/>
    <property type="match status" value="1"/>
</dbReference>
<dbReference type="AlphaFoldDB" id="A0A1C4Z7X5"/>
<feature type="domain" description="Carrier" evidence="3">
    <location>
        <begin position="97"/>
        <end position="172"/>
    </location>
</feature>
<keyword evidence="2" id="KW-0597">Phosphoprotein</keyword>
<dbReference type="Gene3D" id="1.10.1200.10">
    <property type="entry name" value="ACP-like"/>
    <property type="match status" value="1"/>
</dbReference>